<keyword evidence="2" id="KW-1185">Reference proteome</keyword>
<proteinExistence type="predicted"/>
<evidence type="ECO:0000313" key="1">
    <source>
        <dbReference type="EMBL" id="KAJ3485112.1"/>
    </source>
</evidence>
<reference evidence="1" key="1">
    <citation type="submission" date="2022-07" db="EMBL/GenBank/DDBJ databases">
        <title>Genome Sequence of Physisporinus lineatus.</title>
        <authorList>
            <person name="Buettner E."/>
        </authorList>
    </citation>
    <scope>NUCLEOTIDE SEQUENCE</scope>
    <source>
        <strain evidence="1">VT162</strain>
    </source>
</reference>
<comment type="caution">
    <text evidence="1">The sequence shown here is derived from an EMBL/GenBank/DDBJ whole genome shotgun (WGS) entry which is preliminary data.</text>
</comment>
<evidence type="ECO:0000313" key="2">
    <source>
        <dbReference type="Proteomes" id="UP001212997"/>
    </source>
</evidence>
<dbReference type="Proteomes" id="UP001212997">
    <property type="component" value="Unassembled WGS sequence"/>
</dbReference>
<dbReference type="EMBL" id="JANAWD010000164">
    <property type="protein sequence ID" value="KAJ3485112.1"/>
    <property type="molecule type" value="Genomic_DNA"/>
</dbReference>
<gene>
    <name evidence="1" type="ORF">NLI96_g5179</name>
</gene>
<protein>
    <submittedName>
        <fullName evidence="1">Uncharacterized protein</fullName>
    </submittedName>
</protein>
<organism evidence="1 2">
    <name type="scientific">Meripilus lineatus</name>
    <dbReference type="NCBI Taxonomy" id="2056292"/>
    <lineage>
        <taxon>Eukaryota</taxon>
        <taxon>Fungi</taxon>
        <taxon>Dikarya</taxon>
        <taxon>Basidiomycota</taxon>
        <taxon>Agaricomycotina</taxon>
        <taxon>Agaricomycetes</taxon>
        <taxon>Polyporales</taxon>
        <taxon>Meripilaceae</taxon>
        <taxon>Meripilus</taxon>
    </lineage>
</organism>
<name>A0AAD5YE44_9APHY</name>
<accession>A0AAD5YE44</accession>
<dbReference type="AlphaFoldDB" id="A0AAD5YE44"/>
<sequence length="115" mass="12884">MILARCFVSSQDASALVDVALHALSLPIGEGSEIRFLVFDTLLGIMTNCSIMQAVEQRDRCMVLLQELACNEPIPTHKRFFDEQLRTVDFVQASPYNFIHEGVDGFTILEVDPSH</sequence>